<keyword evidence="3" id="KW-0812">Transmembrane</keyword>
<dbReference type="PROSITE" id="PS50089">
    <property type="entry name" value="ZF_RING_2"/>
    <property type="match status" value="1"/>
</dbReference>
<organism evidence="5">
    <name type="scientific">Leptocylindrus danicus</name>
    <dbReference type="NCBI Taxonomy" id="163516"/>
    <lineage>
        <taxon>Eukaryota</taxon>
        <taxon>Sar</taxon>
        <taxon>Stramenopiles</taxon>
        <taxon>Ochrophyta</taxon>
        <taxon>Bacillariophyta</taxon>
        <taxon>Coscinodiscophyceae</taxon>
        <taxon>Chaetocerotophycidae</taxon>
        <taxon>Leptocylindrales</taxon>
        <taxon>Leptocylindraceae</taxon>
        <taxon>Leptocylindrus</taxon>
    </lineage>
</organism>
<dbReference type="GO" id="GO:0006511">
    <property type="term" value="P:ubiquitin-dependent protein catabolic process"/>
    <property type="evidence" value="ECO:0007669"/>
    <property type="project" value="TreeGrafter"/>
</dbReference>
<evidence type="ECO:0000256" key="1">
    <source>
        <dbReference type="PROSITE-ProRule" id="PRU00175"/>
    </source>
</evidence>
<sequence length="290" mass="32692">MAVDAASDVVHDAMRFLQLEDLRDLGDNYEDDYYEEETDLRWFLLQTLILVAAMVTCVRCVSICIAYRDQQVYEQLIARHNLMNANDNDASRRRRWIGDDPPLSLEEVMTIPEIRFVRSAKMLTDCGEDADDNATMITEEEDTKCTTLDGASQSENICIPVTTDSDSQVYCTMCSVCLDEFEENEVVRQLPCRHLFHGECITPWLTQRSGNCPLCKVAVQAGNSASSSEDSGAESGSDDNDEQTTSRSHGRRFFSWRGWRSTSLPANDVARGSDLREPLIEVSEEDNDVV</sequence>
<evidence type="ECO:0000256" key="3">
    <source>
        <dbReference type="SAM" id="Phobius"/>
    </source>
</evidence>
<dbReference type="CDD" id="cd16454">
    <property type="entry name" value="RING-H2_PA-TM-RING"/>
    <property type="match status" value="1"/>
</dbReference>
<feature type="transmembrane region" description="Helical" evidence="3">
    <location>
        <begin position="43"/>
        <end position="67"/>
    </location>
</feature>
<keyword evidence="3" id="KW-0472">Membrane</keyword>
<dbReference type="GO" id="GO:0005737">
    <property type="term" value="C:cytoplasm"/>
    <property type="evidence" value="ECO:0007669"/>
    <property type="project" value="TreeGrafter"/>
</dbReference>
<reference evidence="5" key="1">
    <citation type="submission" date="2021-01" db="EMBL/GenBank/DDBJ databases">
        <authorList>
            <person name="Corre E."/>
            <person name="Pelletier E."/>
            <person name="Niang G."/>
            <person name="Scheremetjew M."/>
            <person name="Finn R."/>
            <person name="Kale V."/>
            <person name="Holt S."/>
            <person name="Cochrane G."/>
            <person name="Meng A."/>
            <person name="Brown T."/>
            <person name="Cohen L."/>
        </authorList>
    </citation>
    <scope>NUCLEOTIDE SEQUENCE</scope>
    <source>
        <strain evidence="5">B650</strain>
    </source>
</reference>
<proteinExistence type="predicted"/>
<dbReference type="SMART" id="SM00184">
    <property type="entry name" value="RING"/>
    <property type="match status" value="1"/>
</dbReference>
<evidence type="ECO:0000256" key="2">
    <source>
        <dbReference type="SAM" id="MobiDB-lite"/>
    </source>
</evidence>
<dbReference type="InterPro" id="IPR001841">
    <property type="entry name" value="Znf_RING"/>
</dbReference>
<evidence type="ECO:0000313" key="5">
    <source>
        <dbReference type="EMBL" id="CAD9613692.1"/>
    </source>
</evidence>
<feature type="compositionally biased region" description="Low complexity" evidence="2">
    <location>
        <begin position="224"/>
        <end position="235"/>
    </location>
</feature>
<dbReference type="PANTHER" id="PTHR22765:SF416">
    <property type="entry name" value="E3 UBIQUITIN-PROTEIN LIGASE GODZILLA"/>
    <property type="match status" value="1"/>
</dbReference>
<dbReference type="InterPro" id="IPR051826">
    <property type="entry name" value="E3_ubiquitin-ligase_domain"/>
</dbReference>
<keyword evidence="1" id="KW-0862">Zinc</keyword>
<name>A0A7S2LQY3_9STRA</name>
<keyword evidence="1" id="KW-0863">Zinc-finger</keyword>
<dbReference type="EMBL" id="HBGY01033311">
    <property type="protein sequence ID" value="CAD9613692.1"/>
    <property type="molecule type" value="Transcribed_RNA"/>
</dbReference>
<dbReference type="AlphaFoldDB" id="A0A7S2LQY3"/>
<gene>
    <name evidence="5" type="ORF">LDAN0321_LOCUS20863</name>
</gene>
<keyword evidence="3" id="KW-1133">Transmembrane helix</keyword>
<protein>
    <recommendedName>
        <fullName evidence="4">RING-type domain-containing protein</fullName>
    </recommendedName>
</protein>
<dbReference type="PANTHER" id="PTHR22765">
    <property type="entry name" value="RING FINGER AND PROTEASE ASSOCIATED DOMAIN-CONTAINING"/>
    <property type="match status" value="1"/>
</dbReference>
<accession>A0A7S2LQY3</accession>
<feature type="domain" description="RING-type" evidence="4">
    <location>
        <begin position="174"/>
        <end position="216"/>
    </location>
</feature>
<dbReference type="InterPro" id="IPR013083">
    <property type="entry name" value="Znf_RING/FYVE/PHD"/>
</dbReference>
<feature type="region of interest" description="Disordered" evidence="2">
    <location>
        <begin position="224"/>
        <end position="250"/>
    </location>
</feature>
<dbReference type="Pfam" id="PF13639">
    <property type="entry name" value="zf-RING_2"/>
    <property type="match status" value="1"/>
</dbReference>
<dbReference type="Gene3D" id="3.30.40.10">
    <property type="entry name" value="Zinc/RING finger domain, C3HC4 (zinc finger)"/>
    <property type="match status" value="1"/>
</dbReference>
<dbReference type="GO" id="GO:0008270">
    <property type="term" value="F:zinc ion binding"/>
    <property type="evidence" value="ECO:0007669"/>
    <property type="project" value="UniProtKB-KW"/>
</dbReference>
<dbReference type="SUPFAM" id="SSF57850">
    <property type="entry name" value="RING/U-box"/>
    <property type="match status" value="1"/>
</dbReference>
<dbReference type="GO" id="GO:0061630">
    <property type="term" value="F:ubiquitin protein ligase activity"/>
    <property type="evidence" value="ECO:0007669"/>
    <property type="project" value="TreeGrafter"/>
</dbReference>
<evidence type="ECO:0000259" key="4">
    <source>
        <dbReference type="PROSITE" id="PS50089"/>
    </source>
</evidence>
<keyword evidence="1" id="KW-0479">Metal-binding</keyword>
<feature type="region of interest" description="Disordered" evidence="2">
    <location>
        <begin position="263"/>
        <end position="290"/>
    </location>
</feature>